<dbReference type="EMBL" id="NMUH01003175">
    <property type="protein sequence ID" value="MQM04212.1"/>
    <property type="molecule type" value="Genomic_DNA"/>
</dbReference>
<evidence type="ECO:0000256" key="3">
    <source>
        <dbReference type="ARBA" id="ARBA00022980"/>
    </source>
</evidence>
<dbReference type="GO" id="GO:0043021">
    <property type="term" value="F:ribonucleoprotein complex binding"/>
    <property type="evidence" value="ECO:0007669"/>
    <property type="project" value="TreeGrafter"/>
</dbReference>
<evidence type="ECO:0000256" key="4">
    <source>
        <dbReference type="ARBA" id="ARBA00023274"/>
    </source>
</evidence>
<dbReference type="Gene3D" id="1.10.10.1410">
    <property type="match status" value="1"/>
</dbReference>
<dbReference type="GO" id="GO:0003735">
    <property type="term" value="F:structural constituent of ribosome"/>
    <property type="evidence" value="ECO:0007669"/>
    <property type="project" value="TreeGrafter"/>
</dbReference>
<comment type="subunit">
    <text evidence="2">P1 and P2 exist as dimers at the large ribosomal subunit.</text>
</comment>
<dbReference type="InterPro" id="IPR038716">
    <property type="entry name" value="P1/P2_N_sf"/>
</dbReference>
<dbReference type="PANTHER" id="PTHR45696">
    <property type="entry name" value="60S ACIDIC RIBOSOMAL PROTEIN P1"/>
    <property type="match status" value="1"/>
</dbReference>
<sequence length="111" mass="12247">MSKGYRAGLPTFATVITTPGYVPHHQDARSTGVTHACLVAYVYKNTELAFNCAALILYDDGIAITAEKISTLVKVAKVTVDSHWPPLFAKLLEKRRTMFECDISKKCTVKV</sequence>
<dbReference type="OrthoDB" id="2194681at2759"/>
<organism evidence="5 6">
    <name type="scientific">Colocasia esculenta</name>
    <name type="common">Wild taro</name>
    <name type="synonym">Arum esculentum</name>
    <dbReference type="NCBI Taxonomy" id="4460"/>
    <lineage>
        <taxon>Eukaryota</taxon>
        <taxon>Viridiplantae</taxon>
        <taxon>Streptophyta</taxon>
        <taxon>Embryophyta</taxon>
        <taxon>Tracheophyta</taxon>
        <taxon>Spermatophyta</taxon>
        <taxon>Magnoliopsida</taxon>
        <taxon>Liliopsida</taxon>
        <taxon>Araceae</taxon>
        <taxon>Aroideae</taxon>
        <taxon>Colocasieae</taxon>
        <taxon>Colocasia</taxon>
    </lineage>
</organism>
<evidence type="ECO:0000256" key="2">
    <source>
        <dbReference type="ARBA" id="ARBA00011266"/>
    </source>
</evidence>
<dbReference type="CDD" id="cd05831">
    <property type="entry name" value="Ribosomal_P1"/>
    <property type="match status" value="1"/>
</dbReference>
<dbReference type="FunFam" id="1.10.10.1410:FF:000002">
    <property type="entry name" value="60S acidic ribosomal protein P2"/>
    <property type="match status" value="1"/>
</dbReference>
<evidence type="ECO:0000256" key="1">
    <source>
        <dbReference type="ARBA" id="ARBA00005436"/>
    </source>
</evidence>
<dbReference type="GO" id="GO:0030295">
    <property type="term" value="F:protein kinase activator activity"/>
    <property type="evidence" value="ECO:0007669"/>
    <property type="project" value="TreeGrafter"/>
</dbReference>
<proteinExistence type="inferred from homology"/>
<dbReference type="GO" id="GO:0022625">
    <property type="term" value="C:cytosolic large ribosomal subunit"/>
    <property type="evidence" value="ECO:0007669"/>
    <property type="project" value="TreeGrafter"/>
</dbReference>
<comment type="similarity">
    <text evidence="1">Belongs to the eukaryotic ribosomal protein P1/P2 family.</text>
</comment>
<dbReference type="PANTHER" id="PTHR45696:SF10">
    <property type="entry name" value="LARGE RIBOSOMAL SUBUNIT PROTEIN P1"/>
    <property type="match status" value="1"/>
</dbReference>
<dbReference type="Proteomes" id="UP000652761">
    <property type="component" value="Unassembled WGS sequence"/>
</dbReference>
<keyword evidence="6" id="KW-1185">Reference proteome</keyword>
<accession>A0A843W311</accession>
<keyword evidence="3" id="KW-0689">Ribosomal protein</keyword>
<keyword evidence="4" id="KW-0687">Ribonucleoprotein</keyword>
<comment type="caution">
    <text evidence="5">The sequence shown here is derived from an EMBL/GenBank/DDBJ whole genome shotgun (WGS) entry which is preliminary data.</text>
</comment>
<dbReference type="AlphaFoldDB" id="A0A843W311"/>
<reference evidence="5" key="1">
    <citation type="submission" date="2017-07" db="EMBL/GenBank/DDBJ databases">
        <title>Taro Niue Genome Assembly and Annotation.</title>
        <authorList>
            <person name="Atibalentja N."/>
            <person name="Keating K."/>
            <person name="Fields C.J."/>
        </authorList>
    </citation>
    <scope>NUCLEOTIDE SEQUENCE</scope>
    <source>
        <strain evidence="5">Niue_2</strain>
        <tissue evidence="5">Leaf</tissue>
    </source>
</reference>
<evidence type="ECO:0000313" key="5">
    <source>
        <dbReference type="EMBL" id="MQM04212.1"/>
    </source>
</evidence>
<gene>
    <name evidence="5" type="ORF">Taro_037006</name>
</gene>
<protein>
    <submittedName>
        <fullName evidence="5">Uncharacterized protein</fullName>
    </submittedName>
</protein>
<name>A0A843W311_COLES</name>
<evidence type="ECO:0000313" key="6">
    <source>
        <dbReference type="Proteomes" id="UP000652761"/>
    </source>
</evidence>
<dbReference type="GO" id="GO:0002181">
    <property type="term" value="P:cytoplasmic translation"/>
    <property type="evidence" value="ECO:0007669"/>
    <property type="project" value="TreeGrafter"/>
</dbReference>